<accession>A0A227NSB4</accession>
<dbReference type="Gene3D" id="3.30.160.250">
    <property type="match status" value="1"/>
</dbReference>
<dbReference type="Proteomes" id="UP000214684">
    <property type="component" value="Unassembled WGS sequence"/>
</dbReference>
<evidence type="ECO:0000313" key="1">
    <source>
        <dbReference type="EMBL" id="OXG00183.1"/>
    </source>
</evidence>
<protein>
    <recommendedName>
        <fullName evidence="3">HicB family protein</fullName>
    </recommendedName>
</protein>
<evidence type="ECO:0000313" key="2">
    <source>
        <dbReference type="Proteomes" id="UP000214684"/>
    </source>
</evidence>
<organism evidence="1 2">
    <name type="scientific">Flavobacterium araucananum</name>
    <dbReference type="NCBI Taxonomy" id="946678"/>
    <lineage>
        <taxon>Bacteria</taxon>
        <taxon>Pseudomonadati</taxon>
        <taxon>Bacteroidota</taxon>
        <taxon>Flavobacteriia</taxon>
        <taxon>Flavobacteriales</taxon>
        <taxon>Flavobacteriaceae</taxon>
        <taxon>Flavobacterium</taxon>
    </lineage>
</organism>
<evidence type="ECO:0008006" key="3">
    <source>
        <dbReference type="Google" id="ProtNLM"/>
    </source>
</evidence>
<dbReference type="SUPFAM" id="SSF143100">
    <property type="entry name" value="TTHA1013/TTHA0281-like"/>
    <property type="match status" value="1"/>
</dbReference>
<dbReference type="AlphaFoldDB" id="A0A227NSB4"/>
<comment type="caution">
    <text evidence="1">The sequence shown here is derived from an EMBL/GenBank/DDBJ whole genome shotgun (WGS) entry which is preliminary data.</text>
</comment>
<name>A0A227NSB4_9FLAO</name>
<reference evidence="1 2" key="1">
    <citation type="submission" date="2016-11" db="EMBL/GenBank/DDBJ databases">
        <title>Whole genomes of Flavobacteriaceae.</title>
        <authorList>
            <person name="Stine C."/>
            <person name="Li C."/>
            <person name="Tadesse D."/>
        </authorList>
    </citation>
    <scope>NUCLEOTIDE SEQUENCE [LARGE SCALE GENOMIC DNA]</scope>
    <source>
        <strain evidence="1 2">DSM 24704</strain>
    </source>
</reference>
<keyword evidence="2" id="KW-1185">Reference proteome</keyword>
<dbReference type="RefSeq" id="WP_089481376.1">
    <property type="nucleotide sequence ID" value="NZ_MUGS01000056.1"/>
</dbReference>
<proteinExistence type="predicted"/>
<dbReference type="EMBL" id="MUGS01000056">
    <property type="protein sequence ID" value="OXG00183.1"/>
    <property type="molecule type" value="Genomic_DNA"/>
</dbReference>
<dbReference type="InterPro" id="IPR035069">
    <property type="entry name" value="TTHA1013/TTHA0281-like"/>
</dbReference>
<sequence length="84" mass="9316">MEKIKSSSHKMIVSAVFEENGHGGYLGYIQEINGVVTEGNSLEEARANLFDAAAEMIHIKRELGEHILDKPSLIIQSMELDVEC</sequence>
<gene>
    <name evidence="1" type="ORF">B0A64_20625</name>
</gene>
<dbReference type="OrthoDB" id="5419659at2"/>